<evidence type="ECO:0000259" key="2">
    <source>
        <dbReference type="Pfam" id="PF00326"/>
    </source>
</evidence>
<dbReference type="Gene3D" id="3.40.50.1820">
    <property type="entry name" value="alpha/beta hydrolase"/>
    <property type="match status" value="1"/>
</dbReference>
<dbReference type="SUPFAM" id="SSF82171">
    <property type="entry name" value="DPP6 N-terminal domain-like"/>
    <property type="match status" value="1"/>
</dbReference>
<dbReference type="InterPro" id="IPR001375">
    <property type="entry name" value="Peptidase_S9_cat"/>
</dbReference>
<evidence type="ECO:0000313" key="4">
    <source>
        <dbReference type="Proteomes" id="UP000824073"/>
    </source>
</evidence>
<dbReference type="Gene3D" id="2.130.10.10">
    <property type="entry name" value="YVTN repeat-like/Quinoprotein amine dehydrogenase"/>
    <property type="match status" value="1"/>
</dbReference>
<keyword evidence="1" id="KW-0378">Hydrolase</keyword>
<dbReference type="GO" id="GO:0004252">
    <property type="term" value="F:serine-type endopeptidase activity"/>
    <property type="evidence" value="ECO:0007669"/>
    <property type="project" value="TreeGrafter"/>
</dbReference>
<dbReference type="InterPro" id="IPR011042">
    <property type="entry name" value="6-blade_b-propeller_TolB-like"/>
</dbReference>
<dbReference type="InterPro" id="IPR015943">
    <property type="entry name" value="WD40/YVTN_repeat-like_dom_sf"/>
</dbReference>
<dbReference type="AlphaFoldDB" id="A0A9D1IWH3"/>
<dbReference type="Pfam" id="PF00326">
    <property type="entry name" value="Peptidase_S9"/>
    <property type="match status" value="1"/>
</dbReference>
<evidence type="ECO:0000256" key="1">
    <source>
        <dbReference type="ARBA" id="ARBA00022801"/>
    </source>
</evidence>
<dbReference type="Gene3D" id="2.120.10.30">
    <property type="entry name" value="TolB, C-terminal domain"/>
    <property type="match status" value="1"/>
</dbReference>
<protein>
    <submittedName>
        <fullName evidence="3">S9 family peptidase</fullName>
    </submittedName>
</protein>
<reference evidence="3" key="1">
    <citation type="submission" date="2020-10" db="EMBL/GenBank/DDBJ databases">
        <authorList>
            <person name="Gilroy R."/>
        </authorList>
    </citation>
    <scope>NUCLEOTIDE SEQUENCE</scope>
    <source>
        <strain evidence="3">CHK191-8634</strain>
    </source>
</reference>
<dbReference type="GO" id="GO:0006508">
    <property type="term" value="P:proteolysis"/>
    <property type="evidence" value="ECO:0007669"/>
    <property type="project" value="InterPro"/>
</dbReference>
<name>A0A9D1IWH3_9CLOT</name>
<dbReference type="SUPFAM" id="SSF53474">
    <property type="entry name" value="alpha/beta-Hydrolases"/>
    <property type="match status" value="1"/>
</dbReference>
<dbReference type="InterPro" id="IPR029058">
    <property type="entry name" value="AB_hydrolase_fold"/>
</dbReference>
<dbReference type="PANTHER" id="PTHR42776:SF27">
    <property type="entry name" value="DIPEPTIDYL PEPTIDASE FAMILY MEMBER 6"/>
    <property type="match status" value="1"/>
</dbReference>
<evidence type="ECO:0000313" key="3">
    <source>
        <dbReference type="EMBL" id="HIU43304.1"/>
    </source>
</evidence>
<accession>A0A9D1IWH3</accession>
<dbReference type="EMBL" id="DVMR01000033">
    <property type="protein sequence ID" value="HIU43304.1"/>
    <property type="molecule type" value="Genomic_DNA"/>
</dbReference>
<organism evidence="3 4">
    <name type="scientific">Candidatus Ventrousia excrementavium</name>
    <dbReference type="NCBI Taxonomy" id="2840961"/>
    <lineage>
        <taxon>Bacteria</taxon>
        <taxon>Bacillati</taxon>
        <taxon>Bacillota</taxon>
        <taxon>Clostridia</taxon>
        <taxon>Eubacteriales</taxon>
        <taxon>Clostridiaceae</taxon>
        <taxon>Clostridiaceae incertae sedis</taxon>
        <taxon>Candidatus Ventrousia</taxon>
    </lineage>
</organism>
<feature type="domain" description="Peptidase S9 prolyl oligopeptidase catalytic" evidence="2">
    <location>
        <begin position="455"/>
        <end position="664"/>
    </location>
</feature>
<dbReference type="PANTHER" id="PTHR42776">
    <property type="entry name" value="SERINE PEPTIDASE S9 FAMILY MEMBER"/>
    <property type="match status" value="1"/>
</dbReference>
<reference evidence="3" key="2">
    <citation type="journal article" date="2021" name="PeerJ">
        <title>Extensive microbial diversity within the chicken gut microbiome revealed by metagenomics and culture.</title>
        <authorList>
            <person name="Gilroy R."/>
            <person name="Ravi A."/>
            <person name="Getino M."/>
            <person name="Pursley I."/>
            <person name="Horton D.L."/>
            <person name="Alikhan N.F."/>
            <person name="Baker D."/>
            <person name="Gharbi K."/>
            <person name="Hall N."/>
            <person name="Watson M."/>
            <person name="Adriaenssens E.M."/>
            <person name="Foster-Nyarko E."/>
            <person name="Jarju S."/>
            <person name="Secka A."/>
            <person name="Antonio M."/>
            <person name="Oren A."/>
            <person name="Chaudhuri R.R."/>
            <person name="La Ragione R."/>
            <person name="Hildebrand F."/>
            <person name="Pallen M.J."/>
        </authorList>
    </citation>
    <scope>NUCLEOTIDE SEQUENCE</scope>
    <source>
        <strain evidence="3">CHK191-8634</strain>
    </source>
</reference>
<sequence length="665" mass="74553">MKHFTPETFLDYRFPSSPLISPDGKLTAFVLRQADLEKNSYPGDIWVLENETGTVRRLTAQGDGLEFAWTPDGKIVFAAARGKAVEKAKKDGSVLTQYFVIDPCGGEATPLCTLPVSKGSAPRVLPDGRWLVTAKVDLNRPDFASMDEKARKEALEEYEHPRYRVFEELPWWSNGQGDVSRRRSALYVCDPAAGTAQKMTEDYFNVGAVDAAFGRVVYTGTKFDDMMPIYNGLYALDTATGECRVLVEPGSYRIGQPKLIDEKTVLVTLKSKDAHLYAHGDLWLVDAETGEKTLLTEYDRSFGGSSVNSDARLGGGQTLKLDGDKLYYVTGEDDESYLRWIMKDGARSERLTQPGSVDCFDAKDGKVVMVAMRGDRLPELYSLSESGEETQLTHFNDWVVEDYAVSTPKPLRFTASDGFEIHGWFMEPAGYEPGKKYPAILHIHGGPRTAFGSVFHNEMQLWASQGYFVLFCNPRGGDGRGMAFADLLDKYGDVDYKNLMEFTDECLRQIPDIDVHNVGVTGGSYGGFMTNWIIGHTDRFKAAVSQRSIANWITFEGTTDIGYHFNMSQHGTLTELNAERLWELSPLKYACNAKTPTLFIHSDQDYRCFMVECLQMFTALKMHGVESRVALFKGENHELSRSGKPRPRIRRMEEIVGWMNAHLKG</sequence>
<proteinExistence type="predicted"/>
<gene>
    <name evidence="3" type="ORF">IAB67_03290</name>
</gene>
<comment type="caution">
    <text evidence="3">The sequence shown here is derived from an EMBL/GenBank/DDBJ whole genome shotgun (WGS) entry which is preliminary data.</text>
</comment>
<dbReference type="Proteomes" id="UP000824073">
    <property type="component" value="Unassembled WGS sequence"/>
</dbReference>